<protein>
    <submittedName>
        <fullName evidence="1">Uncharacterized protein</fullName>
    </submittedName>
</protein>
<comment type="caution">
    <text evidence="1">The sequence shown here is derived from an EMBL/GenBank/DDBJ whole genome shotgun (WGS) entry which is preliminary data.</text>
</comment>
<reference evidence="1" key="1">
    <citation type="journal article" date="2014" name="Front. Microbiol.">
        <title>High frequency of phylogenetically diverse reductive dehalogenase-homologous genes in deep subseafloor sedimentary metagenomes.</title>
        <authorList>
            <person name="Kawai M."/>
            <person name="Futagami T."/>
            <person name="Toyoda A."/>
            <person name="Takaki Y."/>
            <person name="Nishi S."/>
            <person name="Hori S."/>
            <person name="Arai W."/>
            <person name="Tsubouchi T."/>
            <person name="Morono Y."/>
            <person name="Uchiyama I."/>
            <person name="Ito T."/>
            <person name="Fujiyama A."/>
            <person name="Inagaki F."/>
            <person name="Takami H."/>
        </authorList>
    </citation>
    <scope>NUCLEOTIDE SEQUENCE</scope>
    <source>
        <strain evidence="1">Expedition CK06-06</strain>
    </source>
</reference>
<dbReference type="EMBL" id="BARV01027730">
    <property type="protein sequence ID" value="GAI40610.1"/>
    <property type="molecule type" value="Genomic_DNA"/>
</dbReference>
<dbReference type="AlphaFoldDB" id="X1PNL2"/>
<sequence>MAEENRPVLVAISKKTQQMLEQIRKLLYPGATSDDEV</sequence>
<feature type="non-terminal residue" evidence="1">
    <location>
        <position position="37"/>
    </location>
</feature>
<accession>X1PNL2</accession>
<gene>
    <name evidence="1" type="ORF">S06H3_44569</name>
</gene>
<name>X1PNL2_9ZZZZ</name>
<organism evidence="1">
    <name type="scientific">marine sediment metagenome</name>
    <dbReference type="NCBI Taxonomy" id="412755"/>
    <lineage>
        <taxon>unclassified sequences</taxon>
        <taxon>metagenomes</taxon>
        <taxon>ecological metagenomes</taxon>
    </lineage>
</organism>
<evidence type="ECO:0000313" key="1">
    <source>
        <dbReference type="EMBL" id="GAI40610.1"/>
    </source>
</evidence>
<proteinExistence type="predicted"/>